<evidence type="ECO:0000313" key="1">
    <source>
        <dbReference type="EMBL" id="SFW76084.1"/>
    </source>
</evidence>
<gene>
    <name evidence="1" type="ORF">SAMN04489730_4053</name>
</gene>
<dbReference type="AlphaFoldDB" id="A0A1K1RW76"/>
<sequence>MFALATGLLTALTAALATTLPKRAERRIEHRRLSREHKEKLYPEFIGCAYEIVTAALWESTSEVRRRLLDRLVGRSHQVAFFAPEATGQAVSQVVRAATELTELAAEIQAASKPGHQGAVDQRFAPRYEKAKESLRTAVAEFTETGRRDLEIAGAR</sequence>
<dbReference type="EMBL" id="FPJG01000006">
    <property type="protein sequence ID" value="SFW76084.1"/>
    <property type="molecule type" value="Genomic_DNA"/>
</dbReference>
<organism evidence="1 2">
    <name type="scientific">Amycolatopsis australiensis</name>
    <dbReference type="NCBI Taxonomy" id="546364"/>
    <lineage>
        <taxon>Bacteria</taxon>
        <taxon>Bacillati</taxon>
        <taxon>Actinomycetota</taxon>
        <taxon>Actinomycetes</taxon>
        <taxon>Pseudonocardiales</taxon>
        <taxon>Pseudonocardiaceae</taxon>
        <taxon>Amycolatopsis</taxon>
    </lineage>
</organism>
<keyword evidence="2" id="KW-1185">Reference proteome</keyword>
<accession>A0A1K1RW76</accession>
<protein>
    <submittedName>
        <fullName evidence="1">Uncharacterized protein</fullName>
    </submittedName>
</protein>
<reference evidence="2" key="1">
    <citation type="submission" date="2016-11" db="EMBL/GenBank/DDBJ databases">
        <authorList>
            <person name="Varghese N."/>
            <person name="Submissions S."/>
        </authorList>
    </citation>
    <scope>NUCLEOTIDE SEQUENCE [LARGE SCALE GENOMIC DNA]</scope>
    <source>
        <strain evidence="2">DSM 44671</strain>
    </source>
</reference>
<dbReference type="STRING" id="546364.SAMN04489730_4053"/>
<dbReference type="Proteomes" id="UP000182740">
    <property type="component" value="Unassembled WGS sequence"/>
</dbReference>
<name>A0A1K1RW76_9PSEU</name>
<evidence type="ECO:0000313" key="2">
    <source>
        <dbReference type="Proteomes" id="UP000182740"/>
    </source>
</evidence>
<proteinExistence type="predicted"/>